<dbReference type="GO" id="GO:0007051">
    <property type="term" value="P:spindle organization"/>
    <property type="evidence" value="ECO:0007669"/>
    <property type="project" value="TreeGrafter"/>
</dbReference>
<keyword evidence="4" id="KW-0677">Repeat</keyword>
<evidence type="ECO:0000256" key="2">
    <source>
        <dbReference type="ARBA" id="ARBA00022468"/>
    </source>
</evidence>
<dbReference type="SUPFAM" id="SSF54236">
    <property type="entry name" value="Ubiquitin-like"/>
    <property type="match status" value="2"/>
</dbReference>
<sequence length="762" mass="83097">MEFLEVPVSRKKLAASDGELSSADVGGRGSNQSLTSLPSVRRSGSSSERAVASWAVSFERLLQDPLGVAYFTEFLKKEFSAENIFFWEACEKFQHIPAEDSAQLAQESRRIYDEYLSSSSFNPVNIDHQAWLGEDMLEKPTPNMFQVQQMQIFNLMKFDSYARFVRSPMYQECMLTEVEGRSLPDLGSTSQSLMSSNSSTSLDLKKKKRLKSGKSLPLGVEVAGAEISSRSFSERCTRRSFKKKDQKEIWGDLSDSDSASSLRRRSQGSLISTASLDLDFLSSPKPKSENHGVSVSSTETDPETRLETGPVKYCCVYLPDGTASLTAVRHGLSIREMLSGICQKRGLCLSEVKLYLMGSKQKTLVLDQDSTVLTDQEVMLENRISFELEIPIIKKIVRISAKSAKTVREALQPIAEKYGVSLQQVVLRLSGESNALDLDRPVTAVAGQRLVLAMVSEMDARAFGEAVDAQAQPQCASSPTVGLKHQCSSAPVKKGSVNASPVTRHRDSPAAKNPLNRRTYDIEGLVELLNRVQGCRAEDQRGLLCKKDLVLPDFLQLPPKDEGDPQGHSPEATDIHCISEGSGVRTTDLESTAEDSTPRVVDSDSNPKGPNSRTTNSDCDLAEPGSMVTNVDCSPDLKAQHYTEVCLDPEGPGILSASPHCEHKSTDPKISDLKHGNESPGSNVLRSESSQALVNQELLPESVLCHGDALPDVTQECTAQRTCNTGSSLQTMPGDGLLPGLVGNSLSKASQFQEPDPEQHTS</sequence>
<dbReference type="SUPFAM" id="SSF48097">
    <property type="entry name" value="Regulator of G-protein signaling, RGS"/>
    <property type="match status" value="1"/>
</dbReference>
<name>A0AAV7PHM3_PLEWA</name>
<feature type="compositionally biased region" description="Polar residues" evidence="6">
    <location>
        <begin position="679"/>
        <end position="688"/>
    </location>
</feature>
<evidence type="ECO:0000256" key="3">
    <source>
        <dbReference type="ARBA" id="ARBA00022490"/>
    </source>
</evidence>
<dbReference type="PANTHER" id="PTHR45945:SF2">
    <property type="entry name" value="REGULATOR OF G-PROTEIN SIGNALING 14"/>
    <property type="match status" value="1"/>
</dbReference>
<dbReference type="PROSITE" id="PS50898">
    <property type="entry name" value="RBD"/>
    <property type="match status" value="2"/>
</dbReference>
<evidence type="ECO:0000256" key="4">
    <source>
        <dbReference type="ARBA" id="ARBA00022737"/>
    </source>
</evidence>
<feature type="region of interest" description="Disordered" evidence="6">
    <location>
        <begin position="186"/>
        <end position="208"/>
    </location>
</feature>
<dbReference type="GO" id="GO:0008017">
    <property type="term" value="F:microtubule binding"/>
    <property type="evidence" value="ECO:0007669"/>
    <property type="project" value="InterPro"/>
</dbReference>
<dbReference type="InterPro" id="IPR024066">
    <property type="entry name" value="RGS_subdom1/3"/>
</dbReference>
<dbReference type="PROSITE" id="PS50877">
    <property type="entry name" value="GOLOCO"/>
    <property type="match status" value="1"/>
</dbReference>
<keyword evidence="10" id="KW-1185">Reference proteome</keyword>
<dbReference type="InterPro" id="IPR029071">
    <property type="entry name" value="Ubiquitin-like_domsf"/>
</dbReference>
<keyword evidence="2" id="KW-0343">GTPase activation</keyword>
<reference evidence="9" key="1">
    <citation type="journal article" date="2022" name="bioRxiv">
        <title>Sequencing and chromosome-scale assembly of the giantPleurodeles waltlgenome.</title>
        <authorList>
            <person name="Brown T."/>
            <person name="Elewa A."/>
            <person name="Iarovenko S."/>
            <person name="Subramanian E."/>
            <person name="Araus A.J."/>
            <person name="Petzold A."/>
            <person name="Susuki M."/>
            <person name="Suzuki K.-i.T."/>
            <person name="Hayashi T."/>
            <person name="Toyoda A."/>
            <person name="Oliveira C."/>
            <person name="Osipova E."/>
            <person name="Leigh N.D."/>
            <person name="Simon A."/>
            <person name="Yun M.H."/>
        </authorList>
    </citation>
    <scope>NUCLEOTIDE SEQUENCE</scope>
    <source>
        <strain evidence="9">20211129_DDA</strain>
        <tissue evidence="9">Liver</tissue>
    </source>
</reference>
<comment type="function">
    <text evidence="5">Regulates G protein-coupled receptor signaling cascades, including signaling downstream of the N-formylpeptide chemoattractant receptors and leukotriene receptors. Inhibits B cell chemotaxis. Inhibits signal transduction by increasing the GTPase activity of G protein alpha subunits, thereby driving them into their inactive GDP-bound form.</text>
</comment>
<dbReference type="Gene3D" id="1.10.196.10">
    <property type="match status" value="1"/>
</dbReference>
<dbReference type="GO" id="GO:0001965">
    <property type="term" value="F:G-protein alpha-subunit binding"/>
    <property type="evidence" value="ECO:0007669"/>
    <property type="project" value="InterPro"/>
</dbReference>
<keyword evidence="3" id="KW-0963">Cytoplasm</keyword>
<proteinExistence type="predicted"/>
<feature type="region of interest" description="Disordered" evidence="6">
    <location>
        <begin position="728"/>
        <end position="762"/>
    </location>
</feature>
<evidence type="ECO:0008006" key="11">
    <source>
        <dbReference type="Google" id="ProtNLM"/>
    </source>
</evidence>
<dbReference type="Gene3D" id="3.10.20.90">
    <property type="entry name" value="Phosphatidylinositol 3-kinase Catalytic Subunit, Chain A, domain 1"/>
    <property type="match status" value="2"/>
</dbReference>
<feature type="region of interest" description="Disordered" evidence="6">
    <location>
        <begin position="657"/>
        <end position="688"/>
    </location>
</feature>
<evidence type="ECO:0000259" key="8">
    <source>
        <dbReference type="PROSITE" id="PS50898"/>
    </source>
</evidence>
<dbReference type="GO" id="GO:0005737">
    <property type="term" value="C:cytoplasm"/>
    <property type="evidence" value="ECO:0007669"/>
    <property type="project" value="UniProtKB-SubCell"/>
</dbReference>
<dbReference type="InterPro" id="IPR037881">
    <property type="entry name" value="RGS14_RGS"/>
</dbReference>
<feature type="compositionally biased region" description="Polar residues" evidence="6">
    <location>
        <begin position="603"/>
        <end position="618"/>
    </location>
</feature>
<dbReference type="InterPro" id="IPR044926">
    <property type="entry name" value="RGS_subdomain_2"/>
</dbReference>
<dbReference type="InterPro" id="IPR003109">
    <property type="entry name" value="GoLoco_motif"/>
</dbReference>
<organism evidence="9 10">
    <name type="scientific">Pleurodeles waltl</name>
    <name type="common">Iberian ribbed newt</name>
    <dbReference type="NCBI Taxonomy" id="8319"/>
    <lineage>
        <taxon>Eukaryota</taxon>
        <taxon>Metazoa</taxon>
        <taxon>Chordata</taxon>
        <taxon>Craniata</taxon>
        <taxon>Vertebrata</taxon>
        <taxon>Euteleostomi</taxon>
        <taxon>Amphibia</taxon>
        <taxon>Batrachia</taxon>
        <taxon>Caudata</taxon>
        <taxon>Salamandroidea</taxon>
        <taxon>Salamandridae</taxon>
        <taxon>Pleurodelinae</taxon>
        <taxon>Pleurodeles</taxon>
    </lineage>
</organism>
<dbReference type="Proteomes" id="UP001066276">
    <property type="component" value="Chromosome 7"/>
</dbReference>
<feature type="region of interest" description="Disordered" evidence="6">
    <location>
        <begin position="282"/>
        <end position="305"/>
    </location>
</feature>
<feature type="domain" description="RBD" evidence="8">
    <location>
        <begin position="312"/>
        <end position="383"/>
    </location>
</feature>
<dbReference type="PRINTS" id="PR01301">
    <property type="entry name" value="RGSPROTEIN"/>
</dbReference>
<feature type="region of interest" description="Disordered" evidence="6">
    <location>
        <begin position="478"/>
        <end position="515"/>
    </location>
</feature>
<dbReference type="GO" id="GO:0005634">
    <property type="term" value="C:nucleus"/>
    <property type="evidence" value="ECO:0007669"/>
    <property type="project" value="TreeGrafter"/>
</dbReference>
<dbReference type="GO" id="GO:0005096">
    <property type="term" value="F:GTPase activator activity"/>
    <property type="evidence" value="ECO:0007669"/>
    <property type="project" value="UniProtKB-KW"/>
</dbReference>
<accession>A0AAV7PHM3</accession>
<feature type="domain" description="RBD" evidence="8">
    <location>
        <begin position="385"/>
        <end position="455"/>
    </location>
</feature>
<comment type="caution">
    <text evidence="9">The sequence shown here is derived from an EMBL/GenBank/DDBJ whole genome shotgun (WGS) entry which is preliminary data.</text>
</comment>
<dbReference type="PANTHER" id="PTHR45945">
    <property type="entry name" value="REGULATOR OF G-PROTEIN SIGNALING LOCO"/>
    <property type="match status" value="1"/>
</dbReference>
<feature type="compositionally biased region" description="Low complexity" evidence="6">
    <location>
        <begin position="188"/>
        <end position="202"/>
    </location>
</feature>
<comment type="subcellular location">
    <subcellularLocation>
        <location evidence="1">Cytoplasm</location>
    </subcellularLocation>
</comment>
<dbReference type="InterPro" id="IPR046995">
    <property type="entry name" value="RGS10/12/14-like"/>
</dbReference>
<dbReference type="GO" id="GO:0005886">
    <property type="term" value="C:plasma membrane"/>
    <property type="evidence" value="ECO:0007669"/>
    <property type="project" value="TreeGrafter"/>
</dbReference>
<feature type="region of interest" description="Disordered" evidence="6">
    <location>
        <begin position="556"/>
        <end position="623"/>
    </location>
</feature>
<feature type="domain" description="RGS" evidence="7">
    <location>
        <begin position="57"/>
        <end position="174"/>
    </location>
</feature>
<evidence type="ECO:0000259" key="7">
    <source>
        <dbReference type="PROSITE" id="PS50132"/>
    </source>
</evidence>
<protein>
    <recommendedName>
        <fullName evidence="11">Regulator of G-protein signaling 14</fullName>
    </recommendedName>
</protein>
<dbReference type="EMBL" id="JANPWB010000011">
    <property type="protein sequence ID" value="KAJ1126349.1"/>
    <property type="molecule type" value="Genomic_DNA"/>
</dbReference>
<dbReference type="GO" id="GO:0008277">
    <property type="term" value="P:regulation of G protein-coupled receptor signaling pathway"/>
    <property type="evidence" value="ECO:0007669"/>
    <property type="project" value="InterPro"/>
</dbReference>
<feature type="region of interest" description="Disordered" evidence="6">
    <location>
        <begin position="13"/>
        <end position="42"/>
    </location>
</feature>
<feature type="compositionally biased region" description="Basic and acidic residues" evidence="6">
    <location>
        <begin position="660"/>
        <end position="677"/>
    </location>
</feature>
<dbReference type="Pfam" id="PF00615">
    <property type="entry name" value="RGS"/>
    <property type="match status" value="1"/>
</dbReference>
<dbReference type="GO" id="GO:0007165">
    <property type="term" value="P:signal transduction"/>
    <property type="evidence" value="ECO:0007669"/>
    <property type="project" value="InterPro"/>
</dbReference>
<dbReference type="InterPro" id="IPR003116">
    <property type="entry name" value="RBD_dom"/>
</dbReference>
<dbReference type="PROSITE" id="PS50132">
    <property type="entry name" value="RGS"/>
    <property type="match status" value="1"/>
</dbReference>
<evidence type="ECO:0000313" key="10">
    <source>
        <dbReference type="Proteomes" id="UP001066276"/>
    </source>
</evidence>
<dbReference type="SMART" id="SM00315">
    <property type="entry name" value="RGS"/>
    <property type="match status" value="1"/>
</dbReference>
<evidence type="ECO:0000256" key="1">
    <source>
        <dbReference type="ARBA" id="ARBA00004496"/>
    </source>
</evidence>
<dbReference type="SMART" id="SM00390">
    <property type="entry name" value="GoLoco"/>
    <property type="match status" value="1"/>
</dbReference>
<dbReference type="SMART" id="SM00455">
    <property type="entry name" value="RBD"/>
    <property type="match status" value="2"/>
</dbReference>
<feature type="compositionally biased region" description="Polar residues" evidence="6">
    <location>
        <begin position="744"/>
        <end position="753"/>
    </location>
</feature>
<dbReference type="FunFam" id="1.10.167.10:FF:000001">
    <property type="entry name" value="Putative regulator of g-protein signaling 12"/>
    <property type="match status" value="1"/>
</dbReference>
<dbReference type="CDD" id="cd08743">
    <property type="entry name" value="RGS_RGS14"/>
    <property type="match status" value="1"/>
</dbReference>
<dbReference type="GO" id="GO:0051301">
    <property type="term" value="P:cell division"/>
    <property type="evidence" value="ECO:0007669"/>
    <property type="project" value="TreeGrafter"/>
</dbReference>
<evidence type="ECO:0000256" key="6">
    <source>
        <dbReference type="SAM" id="MobiDB-lite"/>
    </source>
</evidence>
<evidence type="ECO:0000256" key="5">
    <source>
        <dbReference type="ARBA" id="ARBA00053238"/>
    </source>
</evidence>
<dbReference type="Gene3D" id="1.10.167.10">
    <property type="entry name" value="Regulator of G-protein Signalling 4, domain 2"/>
    <property type="match status" value="1"/>
</dbReference>
<dbReference type="Pfam" id="PF02196">
    <property type="entry name" value="RBD"/>
    <property type="match status" value="1"/>
</dbReference>
<evidence type="ECO:0000313" key="9">
    <source>
        <dbReference type="EMBL" id="KAJ1126349.1"/>
    </source>
</evidence>
<gene>
    <name evidence="9" type="ORF">NDU88_004757</name>
</gene>
<dbReference type="InterPro" id="IPR016137">
    <property type="entry name" value="RGS"/>
</dbReference>
<dbReference type="AlphaFoldDB" id="A0AAV7PHM3"/>
<dbReference type="InterPro" id="IPR036305">
    <property type="entry name" value="RGS_sf"/>
</dbReference>